<evidence type="ECO:0000256" key="16">
    <source>
        <dbReference type="PIRSR" id="PIRSR006404-2"/>
    </source>
</evidence>
<feature type="binding site" evidence="16">
    <location>
        <position position="71"/>
    </location>
    <ligand>
        <name>Zn(2+)</name>
        <dbReference type="ChEBI" id="CHEBI:29105"/>
        <note>catalytic</note>
    </ligand>
</feature>
<evidence type="ECO:0000313" key="19">
    <source>
        <dbReference type="EMBL" id="MBB6171845.1"/>
    </source>
</evidence>
<proteinExistence type="inferred from homology"/>
<evidence type="ECO:0000256" key="13">
    <source>
        <dbReference type="ARBA" id="ARBA00023136"/>
    </source>
</evidence>
<evidence type="ECO:0000256" key="8">
    <source>
        <dbReference type="ARBA" id="ARBA00022801"/>
    </source>
</evidence>
<dbReference type="PANTHER" id="PTHR39188:SF3">
    <property type="entry name" value="STAGE IV SPORULATION PROTEIN FB"/>
    <property type="match status" value="1"/>
</dbReference>
<comment type="similarity">
    <text evidence="2 14">Belongs to the peptidase M50B family.</text>
</comment>
<dbReference type="PANTHER" id="PTHR39188">
    <property type="entry name" value="MEMBRANE-ASSOCIATED ZINC METALLOPROTEASE M50B"/>
    <property type="match status" value="1"/>
</dbReference>
<keyword evidence="12 17" id="KW-0129">CBS domain</keyword>
<gene>
    <name evidence="19" type="ORF">HNR23_001905</name>
</gene>
<dbReference type="RefSeq" id="WP_184075103.1">
    <property type="nucleotide sequence ID" value="NZ_JACHDS010000001.1"/>
</dbReference>
<feature type="transmembrane region" description="Helical" evidence="14">
    <location>
        <begin position="115"/>
        <end position="137"/>
    </location>
</feature>
<feature type="binding site" evidence="16">
    <location>
        <position position="166"/>
    </location>
    <ligand>
        <name>Zn(2+)</name>
        <dbReference type="ChEBI" id="CHEBI:29105"/>
        <note>catalytic</note>
    </ligand>
</feature>
<dbReference type="SMART" id="SM00116">
    <property type="entry name" value="CBS"/>
    <property type="match status" value="2"/>
</dbReference>
<evidence type="ECO:0000259" key="18">
    <source>
        <dbReference type="PROSITE" id="PS51371"/>
    </source>
</evidence>
<dbReference type="GO" id="GO:0046872">
    <property type="term" value="F:metal ion binding"/>
    <property type="evidence" value="ECO:0007669"/>
    <property type="project" value="UniProtKB-UniRule"/>
</dbReference>
<dbReference type="InterPro" id="IPR016483">
    <property type="entry name" value="UCP006404_Pept_M50_CBS"/>
</dbReference>
<keyword evidence="7" id="KW-0677">Repeat</keyword>
<dbReference type="Pfam" id="PF00571">
    <property type="entry name" value="CBS"/>
    <property type="match status" value="2"/>
</dbReference>
<reference evidence="19 20" key="1">
    <citation type="submission" date="2020-08" db="EMBL/GenBank/DDBJ databases">
        <title>Sequencing the genomes of 1000 actinobacteria strains.</title>
        <authorList>
            <person name="Klenk H.-P."/>
        </authorList>
    </citation>
    <scope>NUCLEOTIDE SEQUENCE [LARGE SCALE GENOMIC DNA]</scope>
    <source>
        <strain evidence="19 20">DSM 46659</strain>
    </source>
</reference>
<name>A0A7X0D555_9ACTN</name>
<dbReference type="GO" id="GO:0006508">
    <property type="term" value="P:proteolysis"/>
    <property type="evidence" value="ECO:0007669"/>
    <property type="project" value="UniProtKB-KW"/>
</dbReference>
<dbReference type="GO" id="GO:0005886">
    <property type="term" value="C:plasma membrane"/>
    <property type="evidence" value="ECO:0007669"/>
    <property type="project" value="UniProtKB-SubCell"/>
</dbReference>
<dbReference type="EMBL" id="JACHDS010000001">
    <property type="protein sequence ID" value="MBB6171845.1"/>
    <property type="molecule type" value="Genomic_DNA"/>
</dbReference>
<feature type="active site" evidence="15">
    <location>
        <position position="68"/>
    </location>
</feature>
<feature type="transmembrane region" description="Helical" evidence="14">
    <location>
        <begin position="143"/>
        <end position="165"/>
    </location>
</feature>
<feature type="domain" description="CBS" evidence="18">
    <location>
        <begin position="252"/>
        <end position="309"/>
    </location>
</feature>
<evidence type="ECO:0000256" key="5">
    <source>
        <dbReference type="ARBA" id="ARBA00022692"/>
    </source>
</evidence>
<sequence>MHETFRLGHLAGVRVGVNWSVLVIFALIAFGLAQARLPLFYPDRPPWQYWTVGLVTAVVFFGSLLAHELGHAVVARRNGIRVEGITLWLLGGVARLQDEAKSPSVELRIAGVGPLVSLLAGLGFAVMAVLVAVALGPGLILEAVAWLAAINILLAIFNVIPAAPLDGGRLLRALIWWRTGSRVRATVGAATAGRIFGWSLVLLGAYLFLQGAALSGVWLAVIGLFLISAATAEGRHAEMRGVLAGVPVQAAMTRDPITAPAHTTVSEFLDGPLFRYRHSAFPVTRDGTAPAGMVCIHQIRDIPVDRRATTTLGDIMRPRDEIVTAAPDEALTDVLTRMESSPDQRALVLEGEAIVGIVTPTDISRVLTWLTSAPRPGGDHDEGRPG</sequence>
<dbReference type="AlphaFoldDB" id="A0A7X0D555"/>
<keyword evidence="6 14" id="KW-0479">Metal-binding</keyword>
<dbReference type="InterPro" id="IPR000644">
    <property type="entry name" value="CBS_dom"/>
</dbReference>
<keyword evidence="20" id="KW-1185">Reference proteome</keyword>
<feature type="binding site" evidence="16">
    <location>
        <position position="67"/>
    </location>
    <ligand>
        <name>Zn(2+)</name>
        <dbReference type="ChEBI" id="CHEBI:29105"/>
        <note>catalytic</note>
    </ligand>
</feature>
<evidence type="ECO:0000256" key="15">
    <source>
        <dbReference type="PIRSR" id="PIRSR006404-1"/>
    </source>
</evidence>
<dbReference type="SUPFAM" id="SSF54631">
    <property type="entry name" value="CBS-domain pair"/>
    <property type="match status" value="1"/>
</dbReference>
<evidence type="ECO:0000256" key="4">
    <source>
        <dbReference type="ARBA" id="ARBA00022670"/>
    </source>
</evidence>
<evidence type="ECO:0000256" key="12">
    <source>
        <dbReference type="ARBA" id="ARBA00023122"/>
    </source>
</evidence>
<evidence type="ECO:0000256" key="7">
    <source>
        <dbReference type="ARBA" id="ARBA00022737"/>
    </source>
</evidence>
<organism evidence="19 20">
    <name type="scientific">Nocardiopsis mwathae</name>
    <dbReference type="NCBI Taxonomy" id="1472723"/>
    <lineage>
        <taxon>Bacteria</taxon>
        <taxon>Bacillati</taxon>
        <taxon>Actinomycetota</taxon>
        <taxon>Actinomycetes</taxon>
        <taxon>Streptosporangiales</taxon>
        <taxon>Nocardiopsidaceae</taxon>
        <taxon>Nocardiopsis</taxon>
    </lineage>
</organism>
<evidence type="ECO:0000256" key="2">
    <source>
        <dbReference type="ARBA" id="ARBA00007931"/>
    </source>
</evidence>
<feature type="transmembrane region" description="Helical" evidence="14">
    <location>
        <begin position="215"/>
        <end position="232"/>
    </location>
</feature>
<comment type="caution">
    <text evidence="19">The sequence shown here is derived from an EMBL/GenBank/DDBJ whole genome shotgun (WGS) entry which is preliminary data.</text>
</comment>
<keyword evidence="5 14" id="KW-0812">Transmembrane</keyword>
<feature type="transmembrane region" description="Helical" evidence="14">
    <location>
        <begin position="12"/>
        <end position="35"/>
    </location>
</feature>
<comment type="cofactor">
    <cofactor evidence="14 16">
        <name>Zn(2+)</name>
        <dbReference type="ChEBI" id="CHEBI:29105"/>
    </cofactor>
    <text evidence="14 16">Binds 1 zinc ion per subunit.</text>
</comment>
<keyword evidence="3 14" id="KW-1003">Cell membrane</keyword>
<accession>A0A7X0D555</accession>
<dbReference type="PROSITE" id="PS51371">
    <property type="entry name" value="CBS"/>
    <property type="match status" value="2"/>
</dbReference>
<keyword evidence="9 14" id="KW-0862">Zinc</keyword>
<keyword evidence="11 14" id="KW-0482">Metalloprotease</keyword>
<evidence type="ECO:0000256" key="9">
    <source>
        <dbReference type="ARBA" id="ARBA00022833"/>
    </source>
</evidence>
<feature type="transmembrane region" description="Helical" evidence="14">
    <location>
        <begin position="47"/>
        <end position="67"/>
    </location>
</feature>
<evidence type="ECO:0000256" key="3">
    <source>
        <dbReference type="ARBA" id="ARBA00022475"/>
    </source>
</evidence>
<evidence type="ECO:0000313" key="20">
    <source>
        <dbReference type="Proteomes" id="UP000546642"/>
    </source>
</evidence>
<dbReference type="Gene3D" id="3.10.580.10">
    <property type="entry name" value="CBS-domain"/>
    <property type="match status" value="1"/>
</dbReference>
<dbReference type="Pfam" id="PF02163">
    <property type="entry name" value="Peptidase_M50"/>
    <property type="match status" value="2"/>
</dbReference>
<evidence type="ECO:0000256" key="11">
    <source>
        <dbReference type="ARBA" id="ARBA00023049"/>
    </source>
</evidence>
<comment type="subcellular location">
    <subcellularLocation>
        <location evidence="1 14">Cell membrane</location>
        <topology evidence="1 14">Multi-pass membrane protein</topology>
    </subcellularLocation>
</comment>
<evidence type="ECO:0000256" key="1">
    <source>
        <dbReference type="ARBA" id="ARBA00004651"/>
    </source>
</evidence>
<evidence type="ECO:0000256" key="14">
    <source>
        <dbReference type="PIRNR" id="PIRNR006404"/>
    </source>
</evidence>
<dbReference type="CDD" id="cd06164">
    <property type="entry name" value="S2P-M50_SpoIVFB_CBS"/>
    <property type="match status" value="1"/>
</dbReference>
<keyword evidence="8 14" id="KW-0378">Hydrolase</keyword>
<feature type="domain" description="CBS" evidence="18">
    <location>
        <begin position="316"/>
        <end position="382"/>
    </location>
</feature>
<protein>
    <recommendedName>
        <fullName evidence="14">Zinc metalloprotease</fullName>
    </recommendedName>
</protein>
<evidence type="ECO:0000256" key="17">
    <source>
        <dbReference type="PROSITE-ProRule" id="PRU00703"/>
    </source>
</evidence>
<dbReference type="InterPro" id="IPR046342">
    <property type="entry name" value="CBS_dom_sf"/>
</dbReference>
<evidence type="ECO:0000256" key="10">
    <source>
        <dbReference type="ARBA" id="ARBA00022989"/>
    </source>
</evidence>
<dbReference type="PIRSF" id="PIRSF006404">
    <property type="entry name" value="UCP006404_Pept_M50_CBS"/>
    <property type="match status" value="1"/>
</dbReference>
<dbReference type="GO" id="GO:0008237">
    <property type="term" value="F:metallopeptidase activity"/>
    <property type="evidence" value="ECO:0007669"/>
    <property type="project" value="UniProtKB-UniRule"/>
</dbReference>
<feature type="transmembrane region" description="Helical" evidence="14">
    <location>
        <begin position="186"/>
        <end position="209"/>
    </location>
</feature>
<dbReference type="Proteomes" id="UP000546642">
    <property type="component" value="Unassembled WGS sequence"/>
</dbReference>
<keyword evidence="13 14" id="KW-0472">Membrane</keyword>
<dbReference type="InterPro" id="IPR008915">
    <property type="entry name" value="Peptidase_M50"/>
</dbReference>
<keyword evidence="10 14" id="KW-1133">Transmembrane helix</keyword>
<keyword evidence="4 14" id="KW-0645">Protease</keyword>
<evidence type="ECO:0000256" key="6">
    <source>
        <dbReference type="ARBA" id="ARBA00022723"/>
    </source>
</evidence>